<protein>
    <submittedName>
        <fullName evidence="1">Uncharacterized protein</fullName>
    </submittedName>
</protein>
<feature type="non-terminal residue" evidence="1">
    <location>
        <position position="82"/>
    </location>
</feature>
<gene>
    <name evidence="1" type="ORF">MNBD_PLANCTO02-2687</name>
</gene>
<accession>A0A3B1DVS5</accession>
<organism evidence="1">
    <name type="scientific">hydrothermal vent metagenome</name>
    <dbReference type="NCBI Taxonomy" id="652676"/>
    <lineage>
        <taxon>unclassified sequences</taxon>
        <taxon>metagenomes</taxon>
        <taxon>ecological metagenomes</taxon>
    </lineage>
</organism>
<name>A0A3B1DVS5_9ZZZZ</name>
<sequence length="82" mass="9154">MPLPVNPTYLEQHIETIASLPRPAESKELEKARAYVSEKFEEYGWAVTPVPFTTTDDDGTKLNGINLVAQHSFFSSDTNPSQ</sequence>
<evidence type="ECO:0000313" key="1">
    <source>
        <dbReference type="EMBL" id="VAX36155.1"/>
    </source>
</evidence>
<dbReference type="SUPFAM" id="SSF53187">
    <property type="entry name" value="Zn-dependent exopeptidases"/>
    <property type="match status" value="1"/>
</dbReference>
<dbReference type="Gene3D" id="3.40.630.10">
    <property type="entry name" value="Zn peptidases"/>
    <property type="match status" value="1"/>
</dbReference>
<reference evidence="1" key="1">
    <citation type="submission" date="2018-06" db="EMBL/GenBank/DDBJ databases">
        <authorList>
            <person name="Zhirakovskaya E."/>
        </authorList>
    </citation>
    <scope>NUCLEOTIDE SEQUENCE</scope>
</reference>
<dbReference type="AlphaFoldDB" id="A0A3B1DVS5"/>
<proteinExistence type="predicted"/>
<dbReference type="EMBL" id="UOGL01000035">
    <property type="protein sequence ID" value="VAX36155.1"/>
    <property type="molecule type" value="Genomic_DNA"/>
</dbReference>